<sequence>MKQVFIKTTLILLLVGSLMACQENGDYKEAMKDGAYQISAQTKLTDVMIHDIFSPPVASRIYAYSSIAAYEVAVLADSSYQSMMGQLNGFEKTNFDTSVEIHYPLASLAAYYKVATALIFSEEMMNAHYNTALKEIKSKGIPSKVFENSLALGESVGQHVLDYTKKDNYHQSRSFEKYTIRNDPGSWQPTPPAYMEGIEPHWSKIRTLTLDSANQFISAPPTVFSSDSSSQFFSEAKEVFNIVSNLTKEQKDIAFFWDCNPYKMNVKGHVMFAEKKITPGGHWMGIAGISSKTANLDWKGTSEALAMTSIALFDGFIACWDEKYRSVVIRPETYINRFIDEDWLPVLQTPPFPEYTSGHSVVSNAAAETLTHLFGDSFHFVDSTEVAYGLPIREFNSFRLAAEEAAISRLYGGIHYMPAIVNGATKGTHVGNHLLAKVKTRKDENNSAIAAKSEEIK</sequence>
<dbReference type="Gene3D" id="1.10.606.20">
    <property type="match status" value="1"/>
</dbReference>
<evidence type="ECO:0000259" key="2">
    <source>
        <dbReference type="Pfam" id="PF01569"/>
    </source>
</evidence>
<dbReference type="RefSeq" id="WP_019596832.1">
    <property type="nucleotide sequence ID" value="NZ_FNQC01000002.1"/>
</dbReference>
<dbReference type="InterPro" id="IPR052559">
    <property type="entry name" value="V-haloperoxidase"/>
</dbReference>
<proteinExistence type="predicted"/>
<evidence type="ECO:0000313" key="4">
    <source>
        <dbReference type="Proteomes" id="UP000199663"/>
    </source>
</evidence>
<dbReference type="CDD" id="cd03398">
    <property type="entry name" value="PAP2_haloperoxidase"/>
    <property type="match status" value="1"/>
</dbReference>
<dbReference type="PANTHER" id="PTHR34599">
    <property type="entry name" value="PEROXIDASE-RELATED"/>
    <property type="match status" value="1"/>
</dbReference>
<comment type="caution">
    <text evidence="3">The sequence shown here is derived from an EMBL/GenBank/DDBJ whole genome shotgun (WGS) entry which is preliminary data.</text>
</comment>
<evidence type="ECO:0000313" key="3">
    <source>
        <dbReference type="EMBL" id="SDY73605.1"/>
    </source>
</evidence>
<reference evidence="3 4" key="1">
    <citation type="submission" date="2016-10" db="EMBL/GenBank/DDBJ databases">
        <authorList>
            <person name="Varghese N."/>
            <person name="Submissions S."/>
        </authorList>
    </citation>
    <scope>NUCLEOTIDE SEQUENCE [LARGE SCALE GENOMIC DNA]</scope>
    <source>
        <strain evidence="3 4">DSM 17997</strain>
    </source>
</reference>
<dbReference type="InterPro" id="IPR036938">
    <property type="entry name" value="PAP2/HPO_sf"/>
</dbReference>
<gene>
    <name evidence="3" type="ORF">SAMN05444412_102411</name>
</gene>
<dbReference type="Pfam" id="PF01569">
    <property type="entry name" value="PAP2"/>
    <property type="match status" value="1"/>
</dbReference>
<name>A0A1H3MC57_9BACT</name>
<dbReference type="PROSITE" id="PS51257">
    <property type="entry name" value="PROKAR_LIPOPROTEIN"/>
    <property type="match status" value="1"/>
</dbReference>
<dbReference type="Proteomes" id="UP000199663">
    <property type="component" value="Unassembled WGS sequence"/>
</dbReference>
<dbReference type="EMBL" id="FNQC01000002">
    <property type="protein sequence ID" value="SDY73605.1"/>
    <property type="molecule type" value="Genomic_DNA"/>
</dbReference>
<dbReference type="SUPFAM" id="SSF48317">
    <property type="entry name" value="Acid phosphatase/Vanadium-dependent haloperoxidase"/>
    <property type="match status" value="1"/>
</dbReference>
<evidence type="ECO:0000256" key="1">
    <source>
        <dbReference type="SAM" id="SignalP"/>
    </source>
</evidence>
<protein>
    <submittedName>
        <fullName evidence="3">PAP2 superfamily protein</fullName>
    </submittedName>
</protein>
<accession>A0A1H3MC57</accession>
<feature type="domain" description="Phosphatidic acid phosphatase type 2/haloperoxidase" evidence="2">
    <location>
        <begin position="323"/>
        <end position="440"/>
    </location>
</feature>
<feature type="chain" id="PRO_5047433258" evidence="1">
    <location>
        <begin position="21"/>
        <end position="457"/>
    </location>
</feature>
<organism evidence="3 4">
    <name type="scientific">Rhodonellum ikkaensis</name>
    <dbReference type="NCBI Taxonomy" id="336829"/>
    <lineage>
        <taxon>Bacteria</taxon>
        <taxon>Pseudomonadati</taxon>
        <taxon>Bacteroidota</taxon>
        <taxon>Cytophagia</taxon>
        <taxon>Cytophagales</taxon>
        <taxon>Cytophagaceae</taxon>
        <taxon>Rhodonellum</taxon>
    </lineage>
</organism>
<dbReference type="PANTHER" id="PTHR34599:SF1">
    <property type="entry name" value="PHOSPHATIDIC ACID PHOSPHATASE TYPE 2_HALOPEROXIDASE DOMAIN-CONTAINING PROTEIN"/>
    <property type="match status" value="1"/>
</dbReference>
<feature type="signal peptide" evidence="1">
    <location>
        <begin position="1"/>
        <end position="20"/>
    </location>
</feature>
<dbReference type="InterPro" id="IPR000326">
    <property type="entry name" value="PAP2/HPO"/>
</dbReference>
<keyword evidence="4" id="KW-1185">Reference proteome</keyword>
<keyword evidence="1" id="KW-0732">Signal</keyword>